<name>A0ACC0JRZ1_CHOFU</name>
<evidence type="ECO:0000313" key="1">
    <source>
        <dbReference type="EMBL" id="KAI8426936.1"/>
    </source>
</evidence>
<proteinExistence type="predicted"/>
<dbReference type="EMBL" id="CM046126">
    <property type="protein sequence ID" value="KAI8426936.1"/>
    <property type="molecule type" value="Genomic_DNA"/>
</dbReference>
<reference evidence="1 2" key="1">
    <citation type="journal article" date="2022" name="Genome Biol. Evol.">
        <title>The Spruce Budworm Genome: Reconstructing the Evolutionary History of Antifreeze Proteins.</title>
        <authorList>
            <person name="Beliveau C."/>
            <person name="Gagne P."/>
            <person name="Picq S."/>
            <person name="Vernygora O."/>
            <person name="Keeling C.I."/>
            <person name="Pinkney K."/>
            <person name="Doucet D."/>
            <person name="Wen F."/>
            <person name="Johnston J.S."/>
            <person name="Maaroufi H."/>
            <person name="Boyle B."/>
            <person name="Laroche J."/>
            <person name="Dewar K."/>
            <person name="Juretic N."/>
            <person name="Blackburn G."/>
            <person name="Nisole A."/>
            <person name="Brunet B."/>
            <person name="Brandao M."/>
            <person name="Lumley L."/>
            <person name="Duan J."/>
            <person name="Quan G."/>
            <person name="Lucarotti C.J."/>
            <person name="Roe A.D."/>
            <person name="Sperling F.A.H."/>
            <person name="Levesque R.C."/>
            <person name="Cusson M."/>
        </authorList>
    </citation>
    <scope>NUCLEOTIDE SEQUENCE [LARGE SCALE GENOMIC DNA]</scope>
    <source>
        <strain evidence="1">Glfc:IPQL:Cfum</strain>
    </source>
</reference>
<keyword evidence="2" id="KW-1185">Reference proteome</keyword>
<evidence type="ECO:0000313" key="2">
    <source>
        <dbReference type="Proteomes" id="UP001064048"/>
    </source>
</evidence>
<organism evidence="1 2">
    <name type="scientific">Choristoneura fumiferana</name>
    <name type="common">Spruce budworm moth</name>
    <name type="synonym">Archips fumiferana</name>
    <dbReference type="NCBI Taxonomy" id="7141"/>
    <lineage>
        <taxon>Eukaryota</taxon>
        <taxon>Metazoa</taxon>
        <taxon>Ecdysozoa</taxon>
        <taxon>Arthropoda</taxon>
        <taxon>Hexapoda</taxon>
        <taxon>Insecta</taxon>
        <taxon>Pterygota</taxon>
        <taxon>Neoptera</taxon>
        <taxon>Endopterygota</taxon>
        <taxon>Lepidoptera</taxon>
        <taxon>Glossata</taxon>
        <taxon>Ditrysia</taxon>
        <taxon>Tortricoidea</taxon>
        <taxon>Tortricidae</taxon>
        <taxon>Tortricinae</taxon>
        <taxon>Choristoneura</taxon>
    </lineage>
</organism>
<protein>
    <submittedName>
        <fullName evidence="1">Uncharacterized protein</fullName>
    </submittedName>
</protein>
<sequence>MARFSRERCQYRSLGEGATVCKGDSGGGLVFPNEDRGTRRYFLRGVVSTAPTKSGQKCNDNTFTTFTHILPHATFIKVRVGGCVLPPYPAHGTYSVHNRPDAVPGQSYDKIFLTVTCDPGYRVVETSSAFCLSDNKWSEPKPQCSRFCQLTPHPSVKYHCKEPGDTSDSTRLCNEYEPSGTVAVPVCNRPNYYHPGNITDMHCNAGFWDHVTICQPECGITKGDPSTDGYAALGEVPWHAGVYDKYYSPYGQTCGGSLISNSIVLSGKYTFWPAHCFWKGAEKLQSPSRYVVALGKIRRPWNEPMDPEAHMSDVSWLISSSPRPIFVPLQDTDLLSEREGLSSSSRAGPVRIGNFTHSILFLCRSEIKIPLRFRGQQTLFKDDIALLILSTPVVYNANIRPVCLDFSVEFDRTQLQGTEPGKDCWPMGSEGFRMASRIGRRAVGRPPTRWSDDLVKIVGSLGGSINHQWTSFG</sequence>
<accession>A0ACC0JRZ1</accession>
<comment type="caution">
    <text evidence="1">The sequence shown here is derived from an EMBL/GenBank/DDBJ whole genome shotgun (WGS) entry which is preliminary data.</text>
</comment>
<gene>
    <name evidence="1" type="ORF">MSG28_014606</name>
</gene>
<dbReference type="Proteomes" id="UP001064048">
    <property type="component" value="Chromosome 26"/>
</dbReference>